<proteinExistence type="predicted"/>
<protein>
    <submittedName>
        <fullName evidence="2">Uncharacterized protein</fullName>
    </submittedName>
</protein>
<dbReference type="EMBL" id="KV918859">
    <property type="protein sequence ID" value="OSX76662.1"/>
    <property type="molecule type" value="Genomic_DNA"/>
</dbReference>
<sequence>MMAHMGFGTRILDGYMCTSCRVWVCAEEGIVIMLPATAATASLVRHFCQDVSVESDPFTKVFRSWWILAKGRSAAGVMRSVTASRSRRTVSRLMSTGLALIGKDPPDWPLDCGDCCDGKRFRVVTADGIWVGNLKRLVTNYYNAYSEGCAPDKELLQVASLIGSEWVRRFLRLCLNNPEQTIAVMADQRKAARVALAVLCPATVPPSSVSSTPVCTAPFSVRVRAMLLELWDLPTCSVSLAKELLAATTNLRQWLATPRAANRNGPVANPPAGGAPVPAAAVSPPAVGAGDGGGAQAQPAVLPQIPFGAGVVPVVPTKSIDGWLPPTRALPDNMAQGLLWLINEIVVDPAVSPLKPQHVKQLRHLATILRSPSAAADIGSLTSAAATDAEAVVPPEMNFSVVVLLQEVTMLLVFSTSACLLGARLPVVARGVTNSLDDVCATVETYQADRMPEIGSAAASRGGGRTPPEMRAFFVSVFPHATEDPMLTGMLFPGRLQCRASAFATQEKPETGTCAKNYQTARKSFTPGAFIVFCACSHPRVLVFVILDQREGPPALLNAIITRFSVPPEYIVYDFGCGASRSVMSKLPLVLAASTITSDQFHIVNNVCSVAFDPRSFATLTKANTVAHEQRNRAIKLLARVLRASGQSDYTRVLSYHMLVHNVRAHARSAAMAALPDVYDFGRIYFSREACLCGCGHVKADSFGEELAVSSSEDEEDVPVLGSSASSSDEGDSEKVI</sequence>
<reference evidence="2 3" key="1">
    <citation type="submission" date="2017-03" db="EMBL/GenBank/DDBJ databases">
        <title>WGS assembly of Porphyra umbilicalis.</title>
        <authorList>
            <person name="Brawley S.H."/>
            <person name="Blouin N.A."/>
            <person name="Ficko-Blean E."/>
            <person name="Wheeler G.L."/>
            <person name="Lohr M."/>
            <person name="Goodson H.V."/>
            <person name="Jenkins J.W."/>
            <person name="Blaby-Haas C.E."/>
            <person name="Helliwell K.E."/>
            <person name="Chan C."/>
            <person name="Marriage T."/>
            <person name="Bhattacharya D."/>
            <person name="Klein A.S."/>
            <person name="Badis Y."/>
            <person name="Brodie J."/>
            <person name="Cao Y."/>
            <person name="Collen J."/>
            <person name="Dittami S.M."/>
            <person name="Gachon C.M."/>
            <person name="Green B.R."/>
            <person name="Karpowicz S."/>
            <person name="Kim J.W."/>
            <person name="Kudahl U."/>
            <person name="Lin S."/>
            <person name="Michel G."/>
            <person name="Mittag M."/>
            <person name="Olson B.J."/>
            <person name="Pangilinan J."/>
            <person name="Peng Y."/>
            <person name="Qiu H."/>
            <person name="Shu S."/>
            <person name="Singer J.T."/>
            <person name="Smith A.G."/>
            <person name="Sprecher B.N."/>
            <person name="Wagner V."/>
            <person name="Wang W."/>
            <person name="Wang Z.-Y."/>
            <person name="Yan J."/>
            <person name="Yarish C."/>
            <person name="Zoeuner-Riek S."/>
            <person name="Zhuang Y."/>
            <person name="Zou Y."/>
            <person name="Lindquist E.A."/>
            <person name="Grimwood J."/>
            <person name="Barry K."/>
            <person name="Rokhsar D.S."/>
            <person name="Schmutz J."/>
            <person name="Stiller J.W."/>
            <person name="Grossman A.R."/>
            <person name="Prochnik S.E."/>
        </authorList>
    </citation>
    <scope>NUCLEOTIDE SEQUENCE [LARGE SCALE GENOMIC DNA]</scope>
    <source>
        <strain evidence="2">4086291</strain>
    </source>
</reference>
<organism evidence="2 3">
    <name type="scientific">Porphyra umbilicalis</name>
    <name type="common">Purple laver</name>
    <name type="synonym">Red alga</name>
    <dbReference type="NCBI Taxonomy" id="2786"/>
    <lineage>
        <taxon>Eukaryota</taxon>
        <taxon>Rhodophyta</taxon>
        <taxon>Bangiophyceae</taxon>
        <taxon>Bangiales</taxon>
        <taxon>Bangiaceae</taxon>
        <taxon>Porphyra</taxon>
    </lineage>
</organism>
<name>A0A1X6P6Z7_PORUM</name>
<dbReference type="AlphaFoldDB" id="A0A1X6P6Z7"/>
<evidence type="ECO:0000313" key="2">
    <source>
        <dbReference type="EMBL" id="OSX76662.1"/>
    </source>
</evidence>
<dbReference type="PANTHER" id="PTHR34305:SF1">
    <property type="entry name" value="SWIM-TYPE DOMAIN-CONTAINING PROTEIN"/>
    <property type="match status" value="1"/>
</dbReference>
<dbReference type="Proteomes" id="UP000218209">
    <property type="component" value="Unassembled WGS sequence"/>
</dbReference>
<evidence type="ECO:0000313" key="3">
    <source>
        <dbReference type="Proteomes" id="UP000218209"/>
    </source>
</evidence>
<keyword evidence="3" id="KW-1185">Reference proteome</keyword>
<dbReference type="OrthoDB" id="5598737at2759"/>
<gene>
    <name evidence="2" type="ORF">BU14_0180s0009</name>
</gene>
<feature type="region of interest" description="Disordered" evidence="1">
    <location>
        <begin position="708"/>
        <end position="737"/>
    </location>
</feature>
<accession>A0A1X6P6Z7</accession>
<evidence type="ECO:0000256" key="1">
    <source>
        <dbReference type="SAM" id="MobiDB-lite"/>
    </source>
</evidence>
<dbReference type="PANTHER" id="PTHR34305">
    <property type="entry name" value="EXPRESSED PROTEIN"/>
    <property type="match status" value="1"/>
</dbReference>